<comment type="caution">
    <text evidence="2">The sequence shown here is derived from an EMBL/GenBank/DDBJ whole genome shotgun (WGS) entry which is preliminary data.</text>
</comment>
<organism evidence="2 3">
    <name type="scientific">Elysia crispata</name>
    <name type="common">lettuce slug</name>
    <dbReference type="NCBI Taxonomy" id="231223"/>
    <lineage>
        <taxon>Eukaryota</taxon>
        <taxon>Metazoa</taxon>
        <taxon>Spiralia</taxon>
        <taxon>Lophotrochozoa</taxon>
        <taxon>Mollusca</taxon>
        <taxon>Gastropoda</taxon>
        <taxon>Heterobranchia</taxon>
        <taxon>Euthyneura</taxon>
        <taxon>Panpulmonata</taxon>
        <taxon>Sacoglossa</taxon>
        <taxon>Placobranchoidea</taxon>
        <taxon>Plakobranchidae</taxon>
        <taxon>Elysia</taxon>
    </lineage>
</organism>
<evidence type="ECO:0000313" key="2">
    <source>
        <dbReference type="EMBL" id="KAK3799070.1"/>
    </source>
</evidence>
<protein>
    <submittedName>
        <fullName evidence="2">Uncharacterized protein</fullName>
    </submittedName>
</protein>
<evidence type="ECO:0000313" key="3">
    <source>
        <dbReference type="Proteomes" id="UP001283361"/>
    </source>
</evidence>
<dbReference type="EMBL" id="JAWDGP010000593">
    <property type="protein sequence ID" value="KAK3799070.1"/>
    <property type="molecule type" value="Genomic_DNA"/>
</dbReference>
<sequence>MEKESNDSTAKKKEIKIIKRRSNKVASHETQRPVPNLSVSHGNMCIPACGQRARKSCYTLFVKLTRSWLSSRWSTPD</sequence>
<dbReference type="Proteomes" id="UP001283361">
    <property type="component" value="Unassembled WGS sequence"/>
</dbReference>
<name>A0AAE1B3P5_9GAST</name>
<dbReference type="AlphaFoldDB" id="A0AAE1B3P5"/>
<keyword evidence="3" id="KW-1185">Reference proteome</keyword>
<proteinExistence type="predicted"/>
<feature type="compositionally biased region" description="Basic and acidic residues" evidence="1">
    <location>
        <begin position="1"/>
        <end position="17"/>
    </location>
</feature>
<feature type="region of interest" description="Disordered" evidence="1">
    <location>
        <begin position="1"/>
        <end position="37"/>
    </location>
</feature>
<accession>A0AAE1B3P5</accession>
<evidence type="ECO:0000256" key="1">
    <source>
        <dbReference type="SAM" id="MobiDB-lite"/>
    </source>
</evidence>
<gene>
    <name evidence="2" type="ORF">RRG08_051353</name>
</gene>
<reference evidence="2" key="1">
    <citation type="journal article" date="2023" name="G3 (Bethesda)">
        <title>A reference genome for the long-term kleptoplast-retaining sea slug Elysia crispata morphotype clarki.</title>
        <authorList>
            <person name="Eastman K.E."/>
            <person name="Pendleton A.L."/>
            <person name="Shaikh M.A."/>
            <person name="Suttiyut T."/>
            <person name="Ogas R."/>
            <person name="Tomko P."/>
            <person name="Gavelis G."/>
            <person name="Widhalm J.R."/>
            <person name="Wisecaver J.H."/>
        </authorList>
    </citation>
    <scope>NUCLEOTIDE SEQUENCE</scope>
    <source>
        <strain evidence="2">ECLA1</strain>
    </source>
</reference>